<reference evidence="1 2" key="1">
    <citation type="journal article" date="2021" name="Nat. Plants">
        <title>The Taxus genome provides insights into paclitaxel biosynthesis.</title>
        <authorList>
            <person name="Xiong X."/>
            <person name="Gou J."/>
            <person name="Liao Q."/>
            <person name="Li Y."/>
            <person name="Zhou Q."/>
            <person name="Bi G."/>
            <person name="Li C."/>
            <person name="Du R."/>
            <person name="Wang X."/>
            <person name="Sun T."/>
            <person name="Guo L."/>
            <person name="Liang H."/>
            <person name="Lu P."/>
            <person name="Wu Y."/>
            <person name="Zhang Z."/>
            <person name="Ro D.K."/>
            <person name="Shang Y."/>
            <person name="Huang S."/>
            <person name="Yan J."/>
        </authorList>
    </citation>
    <scope>NUCLEOTIDE SEQUENCE [LARGE SCALE GENOMIC DNA]</scope>
    <source>
        <strain evidence="1">Ta-2019</strain>
    </source>
</reference>
<dbReference type="Proteomes" id="UP000824469">
    <property type="component" value="Unassembled WGS sequence"/>
</dbReference>
<protein>
    <recommendedName>
        <fullName evidence="3">Gag-pol polyprotein</fullName>
    </recommendedName>
</protein>
<name>A0AA38CG82_TAXCH</name>
<feature type="non-terminal residue" evidence="1">
    <location>
        <position position="1"/>
    </location>
</feature>
<organism evidence="1 2">
    <name type="scientific">Taxus chinensis</name>
    <name type="common">Chinese yew</name>
    <name type="synonym">Taxus wallichiana var. chinensis</name>
    <dbReference type="NCBI Taxonomy" id="29808"/>
    <lineage>
        <taxon>Eukaryota</taxon>
        <taxon>Viridiplantae</taxon>
        <taxon>Streptophyta</taxon>
        <taxon>Embryophyta</taxon>
        <taxon>Tracheophyta</taxon>
        <taxon>Spermatophyta</taxon>
        <taxon>Pinopsida</taxon>
        <taxon>Pinidae</taxon>
        <taxon>Conifers II</taxon>
        <taxon>Cupressales</taxon>
        <taxon>Taxaceae</taxon>
        <taxon>Taxus</taxon>
    </lineage>
</organism>
<keyword evidence="2" id="KW-1185">Reference proteome</keyword>
<accession>A0AA38CG82</accession>
<feature type="non-terminal residue" evidence="1">
    <location>
        <position position="54"/>
    </location>
</feature>
<evidence type="ECO:0000313" key="1">
    <source>
        <dbReference type="EMBL" id="KAH9299760.1"/>
    </source>
</evidence>
<proteinExistence type="predicted"/>
<dbReference type="EMBL" id="JAHRHJ020000010">
    <property type="protein sequence ID" value="KAH9299760.1"/>
    <property type="molecule type" value="Genomic_DNA"/>
</dbReference>
<sequence>IIKDRLSGLKELDLDFCEDCVYGKQKWVRFLKVGPTRKEGKLELVHTDVWGPAK</sequence>
<gene>
    <name evidence="1" type="ORF">KI387_031442</name>
</gene>
<comment type="caution">
    <text evidence="1">The sequence shown here is derived from an EMBL/GenBank/DDBJ whole genome shotgun (WGS) entry which is preliminary data.</text>
</comment>
<evidence type="ECO:0008006" key="3">
    <source>
        <dbReference type="Google" id="ProtNLM"/>
    </source>
</evidence>
<evidence type="ECO:0000313" key="2">
    <source>
        <dbReference type="Proteomes" id="UP000824469"/>
    </source>
</evidence>
<dbReference type="AlphaFoldDB" id="A0AA38CG82"/>